<gene>
    <name evidence="1" type="ORF">MYMAC_001388</name>
</gene>
<dbReference type="KEGG" id="mmas:MYMAC_001388"/>
<accession>A0A250JQ42</accession>
<dbReference type="RefSeq" id="WP_095957504.1">
    <property type="nucleotide sequence ID" value="NZ_CP022203.1"/>
</dbReference>
<proteinExistence type="predicted"/>
<evidence type="ECO:0000313" key="2">
    <source>
        <dbReference type="Proteomes" id="UP000217343"/>
    </source>
</evidence>
<protein>
    <submittedName>
        <fullName evidence="1">Uncharacterized protein</fullName>
    </submittedName>
</protein>
<evidence type="ECO:0000313" key="1">
    <source>
        <dbReference type="EMBL" id="ATB45803.1"/>
    </source>
</evidence>
<sequence length="136" mass="15510">MGLPERRAQKAYETNVFPQQKQRIDEAAHFEVPVEVQWESLMEDDYSHLFESAWTKVYIDPLVEAFKGICIDDMGQEALKEKLKKVVIQNKAGSASASRIARFEDGVLTLDHKPFTNIDDVKDRTQAIQKTLEAAL</sequence>
<dbReference type="Proteomes" id="UP000217343">
    <property type="component" value="Chromosome"/>
</dbReference>
<dbReference type="EMBL" id="CP022203">
    <property type="protein sequence ID" value="ATB45803.1"/>
    <property type="molecule type" value="Genomic_DNA"/>
</dbReference>
<dbReference type="OrthoDB" id="4194926at2"/>
<dbReference type="AlphaFoldDB" id="A0A250JQ42"/>
<organism evidence="1 2">
    <name type="scientific">Corallococcus macrosporus DSM 14697</name>
    <dbReference type="NCBI Taxonomy" id="1189310"/>
    <lineage>
        <taxon>Bacteria</taxon>
        <taxon>Pseudomonadati</taxon>
        <taxon>Myxococcota</taxon>
        <taxon>Myxococcia</taxon>
        <taxon>Myxococcales</taxon>
        <taxon>Cystobacterineae</taxon>
        <taxon>Myxococcaceae</taxon>
        <taxon>Corallococcus</taxon>
    </lineage>
</organism>
<reference evidence="1 2" key="1">
    <citation type="submission" date="2017-06" db="EMBL/GenBank/DDBJ databases">
        <title>Sequencing and comparative analysis of myxobacterial genomes.</title>
        <authorList>
            <person name="Rupp O."/>
            <person name="Goesmann A."/>
            <person name="Sogaard-Andersen L."/>
        </authorList>
    </citation>
    <scope>NUCLEOTIDE SEQUENCE [LARGE SCALE GENOMIC DNA]</scope>
    <source>
        <strain evidence="1 2">DSM 14697</strain>
    </source>
</reference>
<keyword evidence="2" id="KW-1185">Reference proteome</keyword>
<name>A0A250JQ42_9BACT</name>